<proteinExistence type="inferred from homology"/>
<sequence length="352" mass="38150">MTAAHRPTAPDDDVLTVEDLWVTFKGGRRRPWSARTLVPAVSGASLFLAQGRTLGLVGESGSGKTTLGRAVLRLITPDRGAITAAGFQLDRFRGGAPLEYRRAVQAVFQDPLGSLDPLMEVRQILDEPLRIHFDLDSRQRQARVRELLEMVGLSAAHLTRYPYELSGGQRQRVAIAKALAVDPRLIVLDEPVSALDVSVQSQIVNLLDDIRRDRGISYLFIAHDLALVRHACHDVAVMYRGRIMESGPADRVCGAPRHPYTRLLFDAVPEPVPRAMRPPRPARRFDAPLPDVGTGPTPAGCPFFHRCPLRTQACATAFPAPTAVPGGGQIACFAADRALAGGPSSTVSALSR</sequence>
<name>A0A6F8YCN6_9ACTN</name>
<organism evidence="6 7">
    <name type="scientific">Phytohabitans suffuscus</name>
    <dbReference type="NCBI Taxonomy" id="624315"/>
    <lineage>
        <taxon>Bacteria</taxon>
        <taxon>Bacillati</taxon>
        <taxon>Actinomycetota</taxon>
        <taxon>Actinomycetes</taxon>
        <taxon>Micromonosporales</taxon>
        <taxon>Micromonosporaceae</taxon>
    </lineage>
</organism>
<keyword evidence="2" id="KW-0813">Transport</keyword>
<feature type="domain" description="ABC transporter" evidence="5">
    <location>
        <begin position="15"/>
        <end position="265"/>
    </location>
</feature>
<comment type="similarity">
    <text evidence="1">Belongs to the ABC transporter superfamily.</text>
</comment>
<dbReference type="GO" id="GO:0005524">
    <property type="term" value="F:ATP binding"/>
    <property type="evidence" value="ECO:0007669"/>
    <property type="project" value="UniProtKB-KW"/>
</dbReference>
<dbReference type="SMART" id="SM00382">
    <property type="entry name" value="AAA"/>
    <property type="match status" value="1"/>
</dbReference>
<dbReference type="GO" id="GO:0015833">
    <property type="term" value="P:peptide transport"/>
    <property type="evidence" value="ECO:0007669"/>
    <property type="project" value="InterPro"/>
</dbReference>
<dbReference type="GO" id="GO:0055085">
    <property type="term" value="P:transmembrane transport"/>
    <property type="evidence" value="ECO:0007669"/>
    <property type="project" value="UniProtKB-ARBA"/>
</dbReference>
<dbReference type="GO" id="GO:0016887">
    <property type="term" value="F:ATP hydrolysis activity"/>
    <property type="evidence" value="ECO:0007669"/>
    <property type="project" value="InterPro"/>
</dbReference>
<dbReference type="KEGG" id="psuu:Psuf_011060"/>
<dbReference type="Proteomes" id="UP000503011">
    <property type="component" value="Chromosome"/>
</dbReference>
<dbReference type="InterPro" id="IPR027417">
    <property type="entry name" value="P-loop_NTPase"/>
</dbReference>
<dbReference type="PANTHER" id="PTHR43776">
    <property type="entry name" value="TRANSPORT ATP-BINDING PROTEIN"/>
    <property type="match status" value="1"/>
</dbReference>
<dbReference type="InterPro" id="IPR050319">
    <property type="entry name" value="ABC_transp_ATP-bind"/>
</dbReference>
<dbReference type="AlphaFoldDB" id="A0A6F8YCN6"/>
<dbReference type="InterPro" id="IPR003593">
    <property type="entry name" value="AAA+_ATPase"/>
</dbReference>
<evidence type="ECO:0000259" key="5">
    <source>
        <dbReference type="PROSITE" id="PS50893"/>
    </source>
</evidence>
<dbReference type="PROSITE" id="PS50893">
    <property type="entry name" value="ABC_TRANSPORTER_2"/>
    <property type="match status" value="1"/>
</dbReference>
<dbReference type="PROSITE" id="PS00211">
    <property type="entry name" value="ABC_TRANSPORTER_1"/>
    <property type="match status" value="1"/>
</dbReference>
<gene>
    <name evidence="6" type="ORF">Psuf_011060</name>
</gene>
<dbReference type="SUPFAM" id="SSF52540">
    <property type="entry name" value="P-loop containing nucleoside triphosphate hydrolases"/>
    <property type="match status" value="1"/>
</dbReference>
<evidence type="ECO:0000256" key="1">
    <source>
        <dbReference type="ARBA" id="ARBA00005417"/>
    </source>
</evidence>
<keyword evidence="4 6" id="KW-0067">ATP-binding</keyword>
<dbReference type="PANTHER" id="PTHR43776:SF7">
    <property type="entry name" value="D,D-DIPEPTIDE TRANSPORT ATP-BINDING PROTEIN DDPF-RELATED"/>
    <property type="match status" value="1"/>
</dbReference>
<dbReference type="NCBIfam" id="TIGR01727">
    <property type="entry name" value="oligo_HPY"/>
    <property type="match status" value="1"/>
</dbReference>
<dbReference type="RefSeq" id="WP_173154501.1">
    <property type="nucleotide sequence ID" value="NZ_AP022871.1"/>
</dbReference>
<dbReference type="InterPro" id="IPR013563">
    <property type="entry name" value="Oligopep_ABC_C"/>
</dbReference>
<accession>A0A6F8YCN6</accession>
<evidence type="ECO:0000313" key="7">
    <source>
        <dbReference type="Proteomes" id="UP000503011"/>
    </source>
</evidence>
<evidence type="ECO:0000256" key="2">
    <source>
        <dbReference type="ARBA" id="ARBA00022448"/>
    </source>
</evidence>
<evidence type="ECO:0000313" key="6">
    <source>
        <dbReference type="EMBL" id="BCB83793.1"/>
    </source>
</evidence>
<reference evidence="6 7" key="1">
    <citation type="submission" date="2020-03" db="EMBL/GenBank/DDBJ databases">
        <title>Whole genome shotgun sequence of Phytohabitans suffuscus NBRC 105367.</title>
        <authorList>
            <person name="Komaki H."/>
            <person name="Tamura T."/>
        </authorList>
    </citation>
    <scope>NUCLEOTIDE SEQUENCE [LARGE SCALE GENOMIC DNA]</scope>
    <source>
        <strain evidence="6 7">NBRC 105367</strain>
    </source>
</reference>
<dbReference type="Pfam" id="PF08352">
    <property type="entry name" value="oligo_HPY"/>
    <property type="match status" value="1"/>
</dbReference>
<dbReference type="CDD" id="cd03257">
    <property type="entry name" value="ABC_NikE_OppD_transporters"/>
    <property type="match status" value="1"/>
</dbReference>
<reference evidence="6 7" key="2">
    <citation type="submission" date="2020-03" db="EMBL/GenBank/DDBJ databases">
        <authorList>
            <person name="Ichikawa N."/>
            <person name="Kimura A."/>
            <person name="Kitahashi Y."/>
            <person name="Uohara A."/>
        </authorList>
    </citation>
    <scope>NUCLEOTIDE SEQUENCE [LARGE SCALE GENOMIC DNA]</scope>
    <source>
        <strain evidence="6 7">NBRC 105367</strain>
    </source>
</reference>
<dbReference type="InterPro" id="IPR017871">
    <property type="entry name" value="ABC_transporter-like_CS"/>
</dbReference>
<evidence type="ECO:0000256" key="3">
    <source>
        <dbReference type="ARBA" id="ARBA00022741"/>
    </source>
</evidence>
<dbReference type="Pfam" id="PF00005">
    <property type="entry name" value="ABC_tran"/>
    <property type="match status" value="1"/>
</dbReference>
<evidence type="ECO:0000256" key="4">
    <source>
        <dbReference type="ARBA" id="ARBA00022840"/>
    </source>
</evidence>
<dbReference type="Gene3D" id="3.40.50.300">
    <property type="entry name" value="P-loop containing nucleotide triphosphate hydrolases"/>
    <property type="match status" value="1"/>
</dbReference>
<dbReference type="EMBL" id="AP022871">
    <property type="protein sequence ID" value="BCB83793.1"/>
    <property type="molecule type" value="Genomic_DNA"/>
</dbReference>
<protein>
    <submittedName>
        <fullName evidence="6">ABC transporter ATP-binding protein</fullName>
    </submittedName>
</protein>
<keyword evidence="3" id="KW-0547">Nucleotide-binding</keyword>
<keyword evidence="7" id="KW-1185">Reference proteome</keyword>
<dbReference type="InterPro" id="IPR003439">
    <property type="entry name" value="ABC_transporter-like_ATP-bd"/>
</dbReference>